<keyword evidence="1" id="KW-0042">Antenna complex</keyword>
<gene>
    <name evidence="4" type="ORF">H1P_570009</name>
</gene>
<dbReference type="InterPro" id="IPR004155">
    <property type="entry name" value="PBS_lyase_HEAT"/>
</dbReference>
<evidence type="ECO:0000313" key="5">
    <source>
        <dbReference type="Proteomes" id="UP000320055"/>
    </source>
</evidence>
<keyword evidence="5" id="KW-1185">Reference proteome</keyword>
<dbReference type="RefSeq" id="WP_144866880.1">
    <property type="nucleotide sequence ID" value="NZ_LR213816.1"/>
</dbReference>
<dbReference type="OrthoDB" id="5512944at2"/>
<dbReference type="InterPro" id="IPR011989">
    <property type="entry name" value="ARM-like"/>
</dbReference>
<dbReference type="InterPro" id="IPR016024">
    <property type="entry name" value="ARM-type_fold"/>
</dbReference>
<dbReference type="Gene3D" id="1.25.10.10">
    <property type="entry name" value="Leucine-rich Repeat Variant"/>
    <property type="match status" value="3"/>
</dbReference>
<dbReference type="AlphaFoldDB" id="A0A563W0J1"/>
<sequence length="414" mass="45783">MKAKQITETTAFIHQAQKEAAVHNWLEVNCCLQQSPVFATKSSFEQTEQEIKKQILELAIAVLIDGDFQQKWNIAKIFPLMKTYAIAPLITLIDDEAIDAETKWFVARILGHFPEQRVVIALAKLLQNTQESDLIAIAAKSLATIGTPAIETLTNLLREPNYRLAAAKSLAHIRLSPVLPALRGLTQDENSEIRLLAVEALGSFHDPQISPILIKALKDTNSMVRKEAVIALGFCADLCQELKLVTHLQPLLYDLNPDVCRQAAISLGRMSDELANQALNEALRSPNTPSSLKLDLVKALAWSNISSALDYLQEAITTESNLVCQEIITVLGRITLSELKPQAISILKEFWHSSSSSPINFECRKALATALGELQALEAQDILEQLAQDETKMVQLYAIASLKKLSQSSHRANH</sequence>
<reference evidence="4 5" key="1">
    <citation type="submission" date="2019-01" db="EMBL/GenBank/DDBJ databases">
        <authorList>
            <person name="Brito A."/>
        </authorList>
    </citation>
    <scope>NUCLEOTIDE SEQUENCE [LARGE SCALE GENOMIC DNA]</scope>
    <source>
        <strain evidence="4">1</strain>
    </source>
</reference>
<evidence type="ECO:0000313" key="4">
    <source>
        <dbReference type="EMBL" id="VEP17209.1"/>
    </source>
</evidence>
<name>A0A563W0J1_9CYAN</name>
<evidence type="ECO:0000256" key="1">
    <source>
        <dbReference type="ARBA" id="ARBA00022549"/>
    </source>
</evidence>
<dbReference type="Pfam" id="PF13646">
    <property type="entry name" value="HEAT_2"/>
    <property type="match status" value="2"/>
</dbReference>
<dbReference type="GO" id="GO:0030089">
    <property type="term" value="C:phycobilisome"/>
    <property type="evidence" value="ECO:0007669"/>
    <property type="project" value="UniProtKB-KW"/>
</dbReference>
<dbReference type="PANTHER" id="PTHR12697:SF5">
    <property type="entry name" value="DEOXYHYPUSINE HYDROXYLASE"/>
    <property type="match status" value="1"/>
</dbReference>
<comment type="function">
    <text evidence="3">Catalyzes the hydroxylation of the N(6)-(4-aminobutyl)-L-lysine intermediate produced by deoxyhypusine synthase/DHPS on a critical lysine of the eukaryotic translation initiation factor 5A/eIF-5A. This is the second step of the post-translational modification of that lysine into an unusual amino acid residue named hypusine. Hypusination is unique to mature eIF-5A factor and is essential for its function.</text>
</comment>
<dbReference type="PROSITE" id="PS50077">
    <property type="entry name" value="HEAT_REPEAT"/>
    <property type="match status" value="1"/>
</dbReference>
<dbReference type="PANTHER" id="PTHR12697">
    <property type="entry name" value="PBS LYASE HEAT-LIKE PROTEIN"/>
    <property type="match status" value="1"/>
</dbReference>
<dbReference type="GO" id="GO:0016491">
    <property type="term" value="F:oxidoreductase activity"/>
    <property type="evidence" value="ECO:0007669"/>
    <property type="project" value="TreeGrafter"/>
</dbReference>
<dbReference type="EMBL" id="CAACVJ010000523">
    <property type="protein sequence ID" value="VEP17209.1"/>
    <property type="molecule type" value="Genomic_DNA"/>
</dbReference>
<evidence type="ECO:0000256" key="3">
    <source>
        <dbReference type="ARBA" id="ARBA00045876"/>
    </source>
</evidence>
<dbReference type="SMART" id="SM00567">
    <property type="entry name" value="EZ_HEAT"/>
    <property type="match status" value="6"/>
</dbReference>
<protein>
    <submittedName>
        <fullName evidence="4">HEAT repeat-containing protein</fullName>
    </submittedName>
</protein>
<dbReference type="SUPFAM" id="SSF48371">
    <property type="entry name" value="ARM repeat"/>
    <property type="match status" value="2"/>
</dbReference>
<proteinExistence type="predicted"/>
<dbReference type="InterPro" id="IPR021133">
    <property type="entry name" value="HEAT_type_2"/>
</dbReference>
<keyword evidence="2" id="KW-0605">Phycobilisome</keyword>
<accession>A0A563W0J1</accession>
<dbReference type="Proteomes" id="UP000320055">
    <property type="component" value="Unassembled WGS sequence"/>
</dbReference>
<evidence type="ECO:0000256" key="2">
    <source>
        <dbReference type="ARBA" id="ARBA00022738"/>
    </source>
</evidence>
<organism evidence="4 5">
    <name type="scientific">Hyella patelloides LEGE 07179</name>
    <dbReference type="NCBI Taxonomy" id="945734"/>
    <lineage>
        <taxon>Bacteria</taxon>
        <taxon>Bacillati</taxon>
        <taxon>Cyanobacteriota</taxon>
        <taxon>Cyanophyceae</taxon>
        <taxon>Pleurocapsales</taxon>
        <taxon>Hyellaceae</taxon>
        <taxon>Hyella</taxon>
    </lineage>
</organism>